<keyword evidence="3" id="KW-0804">Transcription</keyword>
<dbReference type="PRINTS" id="PR00038">
    <property type="entry name" value="HTHLUXR"/>
</dbReference>
<dbReference type="EMBL" id="JADMKU010000004">
    <property type="protein sequence ID" value="MBR9650656.1"/>
    <property type="molecule type" value="Genomic_DNA"/>
</dbReference>
<evidence type="ECO:0000259" key="4">
    <source>
        <dbReference type="PROSITE" id="PS50043"/>
    </source>
</evidence>
<dbReference type="SUPFAM" id="SSF46894">
    <property type="entry name" value="C-terminal effector domain of the bipartite response regulators"/>
    <property type="match status" value="1"/>
</dbReference>
<evidence type="ECO:0000256" key="2">
    <source>
        <dbReference type="ARBA" id="ARBA00023125"/>
    </source>
</evidence>
<reference evidence="5 6" key="1">
    <citation type="journal article" date="2021" name="Arch. Microbiol.">
        <title>Thalassobius aquimarinus sp. nov., isolated from the Sea of Japan seashore.</title>
        <authorList>
            <person name="Kurilenko V.V."/>
            <person name="Romanenko L.A."/>
            <person name="Chernysheva N.Y."/>
            <person name="Velansky P.V."/>
            <person name="Tekutyeva L.A."/>
            <person name="Isaeva M.P."/>
            <person name="Mikhailov V.V."/>
        </authorList>
    </citation>
    <scope>NUCLEOTIDE SEQUENCE [LARGE SCALE GENOMIC DNA]</scope>
    <source>
        <strain evidence="5 6">KMM 8518</strain>
    </source>
</reference>
<comment type="caution">
    <text evidence="5">The sequence shown here is derived from an EMBL/GenBank/DDBJ whole genome shotgun (WGS) entry which is preliminary data.</text>
</comment>
<dbReference type="InterPro" id="IPR036388">
    <property type="entry name" value="WH-like_DNA-bd_sf"/>
</dbReference>
<dbReference type="PANTHER" id="PTHR44688:SF16">
    <property type="entry name" value="DNA-BINDING TRANSCRIPTIONAL ACTIVATOR DEVR_DOSR"/>
    <property type="match status" value="1"/>
</dbReference>
<name>A0ABS5HNV7_9RHOB</name>
<evidence type="ECO:0000313" key="5">
    <source>
        <dbReference type="EMBL" id="MBR9650656.1"/>
    </source>
</evidence>
<evidence type="ECO:0000313" key="6">
    <source>
        <dbReference type="Proteomes" id="UP001195941"/>
    </source>
</evidence>
<dbReference type="Gene3D" id="1.10.10.10">
    <property type="entry name" value="Winged helix-like DNA-binding domain superfamily/Winged helix DNA-binding domain"/>
    <property type="match status" value="1"/>
</dbReference>
<dbReference type="CDD" id="cd06170">
    <property type="entry name" value="LuxR_C_like"/>
    <property type="match status" value="1"/>
</dbReference>
<dbReference type="InterPro" id="IPR000792">
    <property type="entry name" value="Tscrpt_reg_LuxR_C"/>
</dbReference>
<keyword evidence="6" id="KW-1185">Reference proteome</keyword>
<evidence type="ECO:0000256" key="1">
    <source>
        <dbReference type="ARBA" id="ARBA00023015"/>
    </source>
</evidence>
<keyword evidence="1" id="KW-0805">Transcription regulation</keyword>
<keyword evidence="2" id="KW-0238">DNA-binding</keyword>
<dbReference type="Pfam" id="PF00196">
    <property type="entry name" value="GerE"/>
    <property type="match status" value="1"/>
</dbReference>
<dbReference type="InterPro" id="IPR016032">
    <property type="entry name" value="Sig_transdc_resp-reg_C-effctor"/>
</dbReference>
<dbReference type="PROSITE" id="PS00622">
    <property type="entry name" value="HTH_LUXR_1"/>
    <property type="match status" value="1"/>
</dbReference>
<accession>A0ABS5HNV7</accession>
<dbReference type="SMART" id="SM00421">
    <property type="entry name" value="HTH_LUXR"/>
    <property type="match status" value="1"/>
</dbReference>
<organism evidence="5 6">
    <name type="scientific">Thalassovita aquimarina</name>
    <dbReference type="NCBI Taxonomy" id="2785917"/>
    <lineage>
        <taxon>Bacteria</taxon>
        <taxon>Pseudomonadati</taxon>
        <taxon>Pseudomonadota</taxon>
        <taxon>Alphaproteobacteria</taxon>
        <taxon>Rhodobacterales</taxon>
        <taxon>Roseobacteraceae</taxon>
        <taxon>Thalassovita</taxon>
    </lineage>
</organism>
<evidence type="ECO:0000256" key="3">
    <source>
        <dbReference type="ARBA" id="ARBA00023163"/>
    </source>
</evidence>
<protein>
    <submittedName>
        <fullName evidence="5">Helix-turn-helix transcriptional regulator</fullName>
    </submittedName>
</protein>
<proteinExistence type="predicted"/>
<dbReference type="RefSeq" id="WP_212700172.1">
    <property type="nucleotide sequence ID" value="NZ_JADMKU010000004.1"/>
</dbReference>
<gene>
    <name evidence="5" type="ORF">IT775_05920</name>
</gene>
<sequence length="263" mass="29607">MTTWAEATGDLISAIDTDDFAAKLSNSLKGIAPFDYTVVFGYLGSARPLDLYDDFPRGKRRAFVEDYQAGPYLLDPFYLASTTPVDSGLYRLRDLAPDRFYQGEYFRNYYVQTGLAEEIGYFINLPDNAVVVVSLMRAEKAFSAKEVRELRSYWPVVNAACSKHWRGLAENFGVPGGKTTEYGLHKSLELAFQTFGKGVLTPREREVVEFTLKGHSAEAVGRILEIAPGTVRIHRRNIYSKLHIRSQGELFSEFIDTLIESST</sequence>
<feature type="domain" description="HTH luxR-type" evidence="4">
    <location>
        <begin position="193"/>
        <end position="258"/>
    </location>
</feature>
<dbReference type="Proteomes" id="UP001195941">
    <property type="component" value="Unassembled WGS sequence"/>
</dbReference>
<dbReference type="PROSITE" id="PS50043">
    <property type="entry name" value="HTH_LUXR_2"/>
    <property type="match status" value="1"/>
</dbReference>
<dbReference type="PANTHER" id="PTHR44688">
    <property type="entry name" value="DNA-BINDING TRANSCRIPTIONAL ACTIVATOR DEVR_DOSR"/>
    <property type="match status" value="1"/>
</dbReference>